<dbReference type="InterPro" id="IPR029479">
    <property type="entry name" value="Nitroreductase"/>
</dbReference>
<dbReference type="PANTHER" id="PTHR23026">
    <property type="entry name" value="NADPH NITROREDUCTASE"/>
    <property type="match status" value="1"/>
</dbReference>
<keyword evidence="3" id="KW-0288">FMN</keyword>
<reference evidence="6" key="1">
    <citation type="submission" date="2021-05" db="EMBL/GenBank/DDBJ databases">
        <title>A free-living protist that lacks canonical eukaryotic 1 DNA replication and segregation systems.</title>
        <authorList>
            <person name="Salas-Leiva D.E."/>
            <person name="Tromer E.C."/>
            <person name="Curtis B.A."/>
            <person name="Jerlstrom-Hultqvist J."/>
            <person name="Kolisko M."/>
            <person name="Yi Z."/>
            <person name="Salas-Leiva J.S."/>
            <person name="Gallot-Lavallee L."/>
            <person name="Kops G.J.P.L."/>
            <person name="Archibald J.M."/>
            <person name="Simpson A.G.B."/>
            <person name="Roger A.J."/>
        </authorList>
    </citation>
    <scope>NUCLEOTIDE SEQUENCE</scope>
    <source>
        <strain evidence="6">BICM</strain>
    </source>
</reference>
<evidence type="ECO:0000256" key="4">
    <source>
        <dbReference type="ARBA" id="ARBA00023002"/>
    </source>
</evidence>
<keyword evidence="2" id="KW-0285">Flavoprotein</keyword>
<evidence type="ECO:0000256" key="1">
    <source>
        <dbReference type="ARBA" id="ARBA00007118"/>
    </source>
</evidence>
<evidence type="ECO:0000259" key="5">
    <source>
        <dbReference type="Pfam" id="PF00881"/>
    </source>
</evidence>
<evidence type="ECO:0000256" key="2">
    <source>
        <dbReference type="ARBA" id="ARBA00022630"/>
    </source>
</evidence>
<evidence type="ECO:0000256" key="3">
    <source>
        <dbReference type="ARBA" id="ARBA00022643"/>
    </source>
</evidence>
<dbReference type="InterPro" id="IPR050627">
    <property type="entry name" value="Nitroreductase/BluB"/>
</dbReference>
<keyword evidence="7" id="KW-1185">Reference proteome</keyword>
<dbReference type="GO" id="GO:0016491">
    <property type="term" value="F:oxidoreductase activity"/>
    <property type="evidence" value="ECO:0007669"/>
    <property type="project" value="UniProtKB-KW"/>
</dbReference>
<dbReference type="OrthoDB" id="41362at2759"/>
<dbReference type="Gene3D" id="3.40.109.10">
    <property type="entry name" value="NADH Oxidase"/>
    <property type="match status" value="1"/>
</dbReference>
<dbReference type="Pfam" id="PF00881">
    <property type="entry name" value="Nitroreductase"/>
    <property type="match status" value="1"/>
</dbReference>
<evidence type="ECO:0000313" key="7">
    <source>
        <dbReference type="Proteomes" id="UP000717585"/>
    </source>
</evidence>
<protein>
    <submittedName>
        <fullName evidence="6">Nitroreductase family</fullName>
    </submittedName>
</protein>
<keyword evidence="4" id="KW-0560">Oxidoreductase</keyword>
<organism evidence="6 7">
    <name type="scientific">Carpediemonas membranifera</name>
    <dbReference type="NCBI Taxonomy" id="201153"/>
    <lineage>
        <taxon>Eukaryota</taxon>
        <taxon>Metamonada</taxon>
        <taxon>Carpediemonas-like organisms</taxon>
        <taxon>Carpediemonas</taxon>
    </lineage>
</organism>
<dbReference type="AlphaFoldDB" id="A0A8J6AUH7"/>
<feature type="domain" description="Nitroreductase" evidence="5">
    <location>
        <begin position="13"/>
        <end position="164"/>
    </location>
</feature>
<sequence length="185" mass="20582">MTVPSYEDYTELIHKRQTVRHFTDRVPTKEEIEKVITAALKAPQPWKFHVVQDKEMIQKISSNTVEKATQAVIDRIMAGLGFTEPVEEPVFYGAPTVITITWSAGMGGSKGLDIGLAVMQLELAATTLGMGTINAGFSGMSNDMTRELLQLPEDEEIIVNVGIGFPERTEPTQPRFTLDERVTYH</sequence>
<dbReference type="SUPFAM" id="SSF55469">
    <property type="entry name" value="FMN-dependent nitroreductase-like"/>
    <property type="match status" value="1"/>
</dbReference>
<accession>A0A8J6AUH7</accession>
<name>A0A8J6AUH7_9EUKA</name>
<dbReference type="Proteomes" id="UP000717585">
    <property type="component" value="Unassembled WGS sequence"/>
</dbReference>
<proteinExistence type="inferred from homology"/>
<dbReference type="PANTHER" id="PTHR23026:SF90">
    <property type="entry name" value="IODOTYROSINE DEIODINASE 1"/>
    <property type="match status" value="1"/>
</dbReference>
<dbReference type="EMBL" id="JAHDYR010000015">
    <property type="protein sequence ID" value="KAG9394498.1"/>
    <property type="molecule type" value="Genomic_DNA"/>
</dbReference>
<comment type="similarity">
    <text evidence="1">Belongs to the nitroreductase family.</text>
</comment>
<gene>
    <name evidence="6" type="ORF">J8273_4172</name>
</gene>
<evidence type="ECO:0000313" key="6">
    <source>
        <dbReference type="EMBL" id="KAG9394498.1"/>
    </source>
</evidence>
<dbReference type="InterPro" id="IPR000415">
    <property type="entry name" value="Nitroreductase-like"/>
</dbReference>
<comment type="caution">
    <text evidence="6">The sequence shown here is derived from an EMBL/GenBank/DDBJ whole genome shotgun (WGS) entry which is preliminary data.</text>
</comment>